<dbReference type="EMBL" id="JAPKMY010000008">
    <property type="protein sequence ID" value="MCX5468994.1"/>
    <property type="molecule type" value="Genomic_DNA"/>
</dbReference>
<sequence length="309" mass="36974">MVKRYKNDPIKIIKDWQGEDWNVYEERNTQAGVIIYKGWMYERVAKSQYIYILTSDLAEFLKKHDRAQSMKLLGLSVKIVTKFRRVLGLQKKYDYTLSTLRDWMLEHQDELFNQSFQMLNEKYGLTQTEVTKYCTFLRKKGVQRSNKLRKNKIGYANRRIVENNKEALAQCENIFEVQSLLNKKNHRAARYVHNQVCIELGIPTLNDLRLQHLNEKKEWRLEHKEIILNKQYSIKEIAIQLNKTKREILTARSYLKELFGVKKRVPILNWVKEHQQDLNTLSIKELCEKFNLTMGAAIYRRKLLKQNET</sequence>
<accession>A0A9X3DV05</accession>
<dbReference type="Proteomes" id="UP001146019">
    <property type="component" value="Unassembled WGS sequence"/>
</dbReference>
<evidence type="ECO:0000313" key="2">
    <source>
        <dbReference type="Proteomes" id="UP001146019"/>
    </source>
</evidence>
<name>A0A9X3DV05_9GAMM</name>
<dbReference type="AlphaFoldDB" id="A0A9X3DV05"/>
<gene>
    <name evidence="1" type="ORF">OSH00_14785</name>
</gene>
<evidence type="ECO:0000313" key="1">
    <source>
        <dbReference type="EMBL" id="MCX5468994.1"/>
    </source>
</evidence>
<organism evidence="1 2">
    <name type="scientific">Acinetobacter nematophilus</name>
    <dbReference type="NCBI Taxonomy" id="2994642"/>
    <lineage>
        <taxon>Bacteria</taxon>
        <taxon>Pseudomonadati</taxon>
        <taxon>Pseudomonadota</taxon>
        <taxon>Gammaproteobacteria</taxon>
        <taxon>Moraxellales</taxon>
        <taxon>Moraxellaceae</taxon>
        <taxon>Acinetobacter</taxon>
    </lineage>
</organism>
<dbReference type="RefSeq" id="WP_266131069.1">
    <property type="nucleotide sequence ID" value="NZ_JAPKMY010000008.1"/>
</dbReference>
<comment type="caution">
    <text evidence="1">The sequence shown here is derived from an EMBL/GenBank/DDBJ whole genome shotgun (WGS) entry which is preliminary data.</text>
</comment>
<keyword evidence="2" id="KW-1185">Reference proteome</keyword>
<proteinExistence type="predicted"/>
<reference evidence="1" key="1">
    <citation type="submission" date="2022-11" db="EMBL/GenBank/DDBJ databases">
        <title>Biodiversity and phylogenetic relationships of bacteria.</title>
        <authorList>
            <person name="Machado R.A.R."/>
            <person name="Bhat A."/>
            <person name="Loulou A."/>
            <person name="Kallel S."/>
        </authorList>
    </citation>
    <scope>NUCLEOTIDE SEQUENCE</scope>
    <source>
        <strain evidence="1">A-IN1</strain>
    </source>
</reference>
<protein>
    <submittedName>
        <fullName evidence="1">Uncharacterized protein</fullName>
    </submittedName>
</protein>